<protein>
    <recommendedName>
        <fullName evidence="4 9">Glucose-6-phosphate isomerase</fullName>
        <ecNumber evidence="3 9">5.3.1.9</ecNumber>
    </recommendedName>
</protein>
<dbReference type="InterPro" id="IPR035476">
    <property type="entry name" value="SIS_PGI_1"/>
</dbReference>
<dbReference type="InterPro" id="IPR001672">
    <property type="entry name" value="G6P_Isomerase"/>
</dbReference>
<dbReference type="InterPro" id="IPR035482">
    <property type="entry name" value="SIS_PGI_2"/>
</dbReference>
<evidence type="ECO:0000313" key="10">
    <source>
        <dbReference type="EMBL" id="KAL1500982.1"/>
    </source>
</evidence>
<dbReference type="AlphaFoldDB" id="A0ABD1ESL5"/>
<dbReference type="Gene3D" id="3.40.50.10490">
    <property type="entry name" value="Glucose-6-phosphate isomerase like protein, domain 1"/>
    <property type="match status" value="2"/>
</dbReference>
<dbReference type="GO" id="GO:0006094">
    <property type="term" value="P:gluconeogenesis"/>
    <property type="evidence" value="ECO:0007669"/>
    <property type="project" value="UniProtKB-KW"/>
</dbReference>
<comment type="catalytic activity">
    <reaction evidence="8 9">
        <text>alpha-D-glucose 6-phosphate = beta-D-fructose 6-phosphate</text>
        <dbReference type="Rhea" id="RHEA:11816"/>
        <dbReference type="ChEBI" id="CHEBI:57634"/>
        <dbReference type="ChEBI" id="CHEBI:58225"/>
        <dbReference type="EC" id="5.3.1.9"/>
    </reaction>
</comment>
<dbReference type="EMBL" id="JBDJPC010000005">
    <property type="protein sequence ID" value="KAL1500982.1"/>
    <property type="molecule type" value="Genomic_DNA"/>
</dbReference>
<dbReference type="PROSITE" id="PS00174">
    <property type="entry name" value="P_GLUCOSE_ISOMERASE_2"/>
    <property type="match status" value="1"/>
</dbReference>
<dbReference type="GO" id="GO:0006096">
    <property type="term" value="P:glycolytic process"/>
    <property type="evidence" value="ECO:0007669"/>
    <property type="project" value="UniProtKB-KW"/>
</dbReference>
<reference evidence="10 11" key="1">
    <citation type="submission" date="2024-05" db="EMBL/GenBank/DDBJ databases">
        <title>Genetic variation in Jamaican populations of the coffee berry borer (Hypothenemus hampei).</title>
        <authorList>
            <person name="Errbii M."/>
            <person name="Myrie A."/>
        </authorList>
    </citation>
    <scope>NUCLEOTIDE SEQUENCE [LARGE SCALE GENOMIC DNA]</scope>
    <source>
        <strain evidence="10">JA-Hopewell-2020-01-JO</strain>
        <tissue evidence="10">Whole body</tissue>
    </source>
</reference>
<proteinExistence type="inferred from homology"/>
<organism evidence="10 11">
    <name type="scientific">Hypothenemus hampei</name>
    <name type="common">Coffee berry borer</name>
    <dbReference type="NCBI Taxonomy" id="57062"/>
    <lineage>
        <taxon>Eukaryota</taxon>
        <taxon>Metazoa</taxon>
        <taxon>Ecdysozoa</taxon>
        <taxon>Arthropoda</taxon>
        <taxon>Hexapoda</taxon>
        <taxon>Insecta</taxon>
        <taxon>Pterygota</taxon>
        <taxon>Neoptera</taxon>
        <taxon>Endopterygota</taxon>
        <taxon>Coleoptera</taxon>
        <taxon>Polyphaga</taxon>
        <taxon>Cucujiformia</taxon>
        <taxon>Curculionidae</taxon>
        <taxon>Scolytinae</taxon>
        <taxon>Hypothenemus</taxon>
    </lineage>
</organism>
<gene>
    <name evidence="10" type="ORF">ABEB36_006392</name>
</gene>
<dbReference type="SUPFAM" id="SSF53697">
    <property type="entry name" value="SIS domain"/>
    <property type="match status" value="1"/>
</dbReference>
<dbReference type="GO" id="GO:0051156">
    <property type="term" value="P:glucose 6-phosphate metabolic process"/>
    <property type="evidence" value="ECO:0007669"/>
    <property type="project" value="UniProtKB-ARBA"/>
</dbReference>
<dbReference type="InterPro" id="IPR046348">
    <property type="entry name" value="SIS_dom_sf"/>
</dbReference>
<dbReference type="Proteomes" id="UP001566132">
    <property type="component" value="Unassembled WGS sequence"/>
</dbReference>
<dbReference type="FunFam" id="3.40.50.10490:FF:000004">
    <property type="entry name" value="Glucose-6-phosphate isomerase"/>
    <property type="match status" value="1"/>
</dbReference>
<dbReference type="PANTHER" id="PTHR11469">
    <property type="entry name" value="GLUCOSE-6-PHOSPHATE ISOMERASE"/>
    <property type="match status" value="1"/>
</dbReference>
<keyword evidence="11" id="KW-1185">Reference proteome</keyword>
<evidence type="ECO:0000256" key="3">
    <source>
        <dbReference type="ARBA" id="ARBA00011952"/>
    </source>
</evidence>
<dbReference type="InterPro" id="IPR023096">
    <property type="entry name" value="G6P_Isomerase_C"/>
</dbReference>
<dbReference type="PRINTS" id="PR00662">
    <property type="entry name" value="G6PISOMERASE"/>
</dbReference>
<dbReference type="Gene3D" id="1.10.1390.10">
    <property type="match status" value="1"/>
</dbReference>
<comment type="pathway">
    <text evidence="1 9">Carbohydrate degradation; glycolysis; D-glyceraldehyde 3-phosphate and glycerone phosphate from D-glucose: step 2/4.</text>
</comment>
<comment type="caution">
    <text evidence="10">The sequence shown here is derived from an EMBL/GenBank/DDBJ whole genome shotgun (WGS) entry which is preliminary data.</text>
</comment>
<dbReference type="NCBIfam" id="NF001211">
    <property type="entry name" value="PRK00179.1"/>
    <property type="match status" value="1"/>
</dbReference>
<keyword evidence="5 9" id="KW-0312">Gluconeogenesis</keyword>
<dbReference type="PROSITE" id="PS00765">
    <property type="entry name" value="P_GLUCOSE_ISOMERASE_1"/>
    <property type="match status" value="1"/>
</dbReference>
<evidence type="ECO:0000256" key="8">
    <source>
        <dbReference type="ARBA" id="ARBA00029321"/>
    </source>
</evidence>
<evidence type="ECO:0000256" key="9">
    <source>
        <dbReference type="RuleBase" id="RU000612"/>
    </source>
</evidence>
<evidence type="ECO:0000256" key="7">
    <source>
        <dbReference type="ARBA" id="ARBA00023235"/>
    </source>
</evidence>
<dbReference type="FunFam" id="1.10.1390.10:FF:000001">
    <property type="entry name" value="Glucose-6-phosphate isomerase"/>
    <property type="match status" value="1"/>
</dbReference>
<dbReference type="InterPro" id="IPR018189">
    <property type="entry name" value="Phosphoglucose_isomerase_CS"/>
</dbReference>
<name>A0ABD1ESL5_HYPHA</name>
<keyword evidence="7 9" id="KW-0413">Isomerase</keyword>
<dbReference type="PANTHER" id="PTHR11469:SF1">
    <property type="entry name" value="GLUCOSE-6-PHOSPHATE ISOMERASE"/>
    <property type="match status" value="1"/>
</dbReference>
<dbReference type="EC" id="5.3.1.9" evidence="3 9"/>
<dbReference type="CDD" id="cd05016">
    <property type="entry name" value="SIS_PGI_2"/>
    <property type="match status" value="1"/>
</dbReference>
<keyword evidence="6 9" id="KW-0324">Glycolysis</keyword>
<evidence type="ECO:0000256" key="4">
    <source>
        <dbReference type="ARBA" id="ARBA00018388"/>
    </source>
</evidence>
<dbReference type="CDD" id="cd05015">
    <property type="entry name" value="SIS_PGI_1"/>
    <property type="match status" value="1"/>
</dbReference>
<comment type="similarity">
    <text evidence="2 9">Belongs to the GPI family.</text>
</comment>
<dbReference type="GO" id="GO:0004347">
    <property type="term" value="F:glucose-6-phosphate isomerase activity"/>
    <property type="evidence" value="ECO:0007669"/>
    <property type="project" value="UniProtKB-EC"/>
</dbReference>
<accession>A0ABD1ESL5</accession>
<dbReference type="Pfam" id="PF00342">
    <property type="entry name" value="PGI"/>
    <property type="match status" value="1"/>
</dbReference>
<dbReference type="HAMAP" id="MF_00473">
    <property type="entry name" value="G6P_isomerase"/>
    <property type="match status" value="1"/>
</dbReference>
<evidence type="ECO:0000313" key="11">
    <source>
        <dbReference type="Proteomes" id="UP001566132"/>
    </source>
</evidence>
<evidence type="ECO:0000256" key="1">
    <source>
        <dbReference type="ARBA" id="ARBA00004926"/>
    </source>
</evidence>
<sequence>MSEKCVRTGPQCQARAACFDSTGTTTKTAVMETKPHLTSEAIWQKIQDYYNSKGKNLVIKDLFAQDPARFEKFSLILPTPADGDILLDYSKNRIDKDGLGLLFQLAKERNVEQARDAMFAGEKINFTEDRAVLHIALRNRSNKPILVNGKDVTPDVNSVLEHMKQFTNSVLSGQWRGYSGKQITDVVNIGIGGSDLGPLMVTEALKPFGTGLRVHFVSNIDGTHLVEVLRKVDSDTILFIIASKTFTTQETITNATTAKEWFLSYAKDPKAVAKHFVALSTNEAKVKEFGIDPANMFGFWDWVGGRYSLWSAIGLSISLSIGFENFQKLLEGAHYLDNHFRSAPLEQNAPVILALLGIWYNNFYGAETHALLPYDQYLHRFAAYFQQGDMESNGKYVTRSGKNVDYSTGPIVWGEPGTNGQHAFYQLIHQGTRTIPADFIAPAKTHNPIGNGLHHQILLANFLAQTEALAFGKSADQAKAELEKAGLQGEALEKLLPHKVFPGNRPTNSIVVRKVNPFTLGVLIALYEHKIFVQGVIWDINSFDQWGVELGKQLAKAIEPELENDDPVSSHDSSTNGLINFIKDIRHG</sequence>
<evidence type="ECO:0000256" key="6">
    <source>
        <dbReference type="ARBA" id="ARBA00023152"/>
    </source>
</evidence>
<evidence type="ECO:0000256" key="2">
    <source>
        <dbReference type="ARBA" id="ARBA00006604"/>
    </source>
</evidence>
<dbReference type="PROSITE" id="PS51463">
    <property type="entry name" value="P_GLUCOSE_ISOMERASE_3"/>
    <property type="match status" value="1"/>
</dbReference>
<evidence type="ECO:0000256" key="5">
    <source>
        <dbReference type="ARBA" id="ARBA00022432"/>
    </source>
</evidence>